<evidence type="ECO:0000256" key="1">
    <source>
        <dbReference type="SAM" id="MobiDB-lite"/>
    </source>
</evidence>
<organism evidence="2 3">
    <name type="scientific">Rhodonia placenta</name>
    <dbReference type="NCBI Taxonomy" id="104341"/>
    <lineage>
        <taxon>Eukaryota</taxon>
        <taxon>Fungi</taxon>
        <taxon>Dikarya</taxon>
        <taxon>Basidiomycota</taxon>
        <taxon>Agaricomycotina</taxon>
        <taxon>Agaricomycetes</taxon>
        <taxon>Polyporales</taxon>
        <taxon>Adustoporiaceae</taxon>
        <taxon>Rhodonia</taxon>
    </lineage>
</organism>
<sequence>MASIAALSASFETNLKAIEDEQKDSAKAILLNQVADLREKVQYRPVFTAPASSHSDTSEAASQGSSNLGSDGSSGVHA</sequence>
<reference evidence="2" key="2">
    <citation type="journal article" name="Front. Microbiol.">
        <title>Degradative Capacity of Two Strains of Rhodonia placenta: From Phenotype to Genotype.</title>
        <authorList>
            <person name="Kolle M."/>
            <person name="Horta M.A.C."/>
            <person name="Nowrousian M."/>
            <person name="Ohm R.A."/>
            <person name="Benz J.P."/>
            <person name="Pilgard A."/>
        </authorList>
    </citation>
    <scope>NUCLEOTIDE SEQUENCE</scope>
    <source>
        <strain evidence="2">FPRL280</strain>
    </source>
</reference>
<evidence type="ECO:0000313" key="2">
    <source>
        <dbReference type="EMBL" id="KAF9815243.1"/>
    </source>
</evidence>
<dbReference type="EMBL" id="JADOXO010000073">
    <property type="protein sequence ID" value="KAF9815243.1"/>
    <property type="molecule type" value="Genomic_DNA"/>
</dbReference>
<gene>
    <name evidence="2" type="ORF">IEO21_04690</name>
</gene>
<feature type="region of interest" description="Disordered" evidence="1">
    <location>
        <begin position="48"/>
        <end position="78"/>
    </location>
</feature>
<accession>A0A8H7P3T5</accession>
<reference evidence="2" key="1">
    <citation type="submission" date="2020-11" db="EMBL/GenBank/DDBJ databases">
        <authorList>
            <person name="Koelle M."/>
            <person name="Horta M.A.C."/>
            <person name="Nowrousian M."/>
            <person name="Ohm R.A."/>
            <person name="Benz P."/>
            <person name="Pilgard A."/>
        </authorList>
    </citation>
    <scope>NUCLEOTIDE SEQUENCE</scope>
    <source>
        <strain evidence="2">FPRL280</strain>
    </source>
</reference>
<dbReference type="Proteomes" id="UP000639403">
    <property type="component" value="Unassembled WGS sequence"/>
</dbReference>
<evidence type="ECO:0000313" key="3">
    <source>
        <dbReference type="Proteomes" id="UP000639403"/>
    </source>
</evidence>
<proteinExistence type="predicted"/>
<protein>
    <submittedName>
        <fullName evidence="2">Uncharacterized protein</fullName>
    </submittedName>
</protein>
<feature type="compositionally biased region" description="Low complexity" evidence="1">
    <location>
        <begin position="62"/>
        <end position="78"/>
    </location>
</feature>
<name>A0A8H7P3T5_9APHY</name>
<feature type="compositionally biased region" description="Polar residues" evidence="1">
    <location>
        <begin position="50"/>
        <end position="61"/>
    </location>
</feature>
<comment type="caution">
    <text evidence="2">The sequence shown here is derived from an EMBL/GenBank/DDBJ whole genome shotgun (WGS) entry which is preliminary data.</text>
</comment>
<dbReference type="AlphaFoldDB" id="A0A8H7P3T5"/>